<name>A0A2U8H0K5_9RHOO</name>
<dbReference type="PANTHER" id="PTHR38031:SF1">
    <property type="entry name" value="SULFUR CARRIER PROTEIN CYSO"/>
    <property type="match status" value="1"/>
</dbReference>
<dbReference type="InterPro" id="IPR052045">
    <property type="entry name" value="Sulfur_Carrier/Prot_Modifier"/>
</dbReference>
<evidence type="ECO:0000313" key="2">
    <source>
        <dbReference type="Proteomes" id="UP000244902"/>
    </source>
</evidence>
<dbReference type="InterPro" id="IPR003749">
    <property type="entry name" value="ThiS/MoaD-like"/>
</dbReference>
<dbReference type="Gene3D" id="3.10.20.30">
    <property type="match status" value="1"/>
</dbReference>
<dbReference type="SUPFAM" id="SSF54285">
    <property type="entry name" value="MoaD/ThiS"/>
    <property type="match status" value="1"/>
</dbReference>
<dbReference type="Proteomes" id="UP000244902">
    <property type="component" value="Chromosome"/>
</dbReference>
<dbReference type="EMBL" id="CP022188">
    <property type="protein sequence ID" value="AWI79421.1"/>
    <property type="molecule type" value="Genomic_DNA"/>
</dbReference>
<dbReference type="Pfam" id="PF02597">
    <property type="entry name" value="ThiS"/>
    <property type="match status" value="1"/>
</dbReference>
<sequence>MNVLIPTPLRDYTGERQVVAHGATLRDVVAELDLRFPGIRFRMIDEQGRMRAHMRFFVNGRAVHDLGVALADTDELAIVQALSGG</sequence>
<organism evidence="1 2">
    <name type="scientific">Parazoarcus communis</name>
    <dbReference type="NCBI Taxonomy" id="41977"/>
    <lineage>
        <taxon>Bacteria</taxon>
        <taxon>Pseudomonadati</taxon>
        <taxon>Pseudomonadota</taxon>
        <taxon>Betaproteobacteria</taxon>
        <taxon>Rhodocyclales</taxon>
        <taxon>Zoogloeaceae</taxon>
        <taxon>Parazoarcus</taxon>
    </lineage>
</organism>
<proteinExistence type="predicted"/>
<protein>
    <submittedName>
        <fullName evidence="1">Molybdopterin synthase sulfur carrier subunit</fullName>
    </submittedName>
</protein>
<accession>A0A2U8H0K5</accession>
<dbReference type="InterPro" id="IPR016155">
    <property type="entry name" value="Mopterin_synth/thiamin_S_b"/>
</dbReference>
<dbReference type="RefSeq" id="WP_108972311.1">
    <property type="nucleotide sequence ID" value="NZ_CP022188.1"/>
</dbReference>
<reference evidence="1 2" key="1">
    <citation type="submission" date="2017-06" db="EMBL/GenBank/DDBJ databases">
        <title>Azoarcus sp. TSNA42 complete genome sequence.</title>
        <authorList>
            <person name="Woo J.-H."/>
            <person name="Kim H.-S."/>
        </authorList>
    </citation>
    <scope>NUCLEOTIDE SEQUENCE [LARGE SCALE GENOMIC DNA]</scope>
    <source>
        <strain evidence="1 2">TSNA42</strain>
    </source>
</reference>
<dbReference type="OrthoDB" id="6894792at2"/>
<dbReference type="PANTHER" id="PTHR38031">
    <property type="entry name" value="SULFUR CARRIER PROTEIN SLR0821-RELATED"/>
    <property type="match status" value="1"/>
</dbReference>
<gene>
    <name evidence="1" type="ORF">CEW87_08580</name>
</gene>
<evidence type="ECO:0000313" key="1">
    <source>
        <dbReference type="EMBL" id="AWI79421.1"/>
    </source>
</evidence>
<dbReference type="AlphaFoldDB" id="A0A2U8H0K5"/>
<dbReference type="InterPro" id="IPR012675">
    <property type="entry name" value="Beta-grasp_dom_sf"/>
</dbReference>